<evidence type="ECO:0000313" key="2">
    <source>
        <dbReference type="EMBL" id="KAK2735401.1"/>
    </source>
</evidence>
<gene>
    <name evidence="2" type="ORF">CKAH01_01782</name>
</gene>
<accession>A0AAD9Y5X0</accession>
<organism evidence="2 3">
    <name type="scientific">Colletotrichum kahawae</name>
    <name type="common">Coffee berry disease fungus</name>
    <dbReference type="NCBI Taxonomy" id="34407"/>
    <lineage>
        <taxon>Eukaryota</taxon>
        <taxon>Fungi</taxon>
        <taxon>Dikarya</taxon>
        <taxon>Ascomycota</taxon>
        <taxon>Pezizomycotina</taxon>
        <taxon>Sordariomycetes</taxon>
        <taxon>Hypocreomycetidae</taxon>
        <taxon>Glomerellales</taxon>
        <taxon>Glomerellaceae</taxon>
        <taxon>Colletotrichum</taxon>
        <taxon>Colletotrichum gloeosporioides species complex</taxon>
    </lineage>
</organism>
<protein>
    <submittedName>
        <fullName evidence="2">Uncharacterized protein</fullName>
    </submittedName>
</protein>
<sequence length="346" mass="37420">MIYDVDLDARLALQLNAICVHQTRRLHHQNRILEQLAAHRLPHNLVSHPFSLVSVSLIASSPFSCITLLTSPVATAHFAAVDTNTLSISTTSLNSCFCSSQNLDTLSCALSTCARGGSPSCRTLIQISASLYRYTSTCRSLSSETTPHGSLARSPSASSALRMATTIPLVRSHRSLSASNACMASHRRPRSLASCSFRAALAPSPKFRPPKTYAQGSLQSLAKAATWRSSASAFLTSSAHCSARRSFWGRMLRCWRIILRWFSHAVISSSTYTMRQYGSSENGPPLAVVVLVVLVVLAEVFDVPLSPENRQPLVVVVVSVVVVLLEVVDVLSVVVVEPSSLSQSEQ</sequence>
<dbReference type="EMBL" id="VYYT01000444">
    <property type="protein sequence ID" value="KAK2735401.1"/>
    <property type="molecule type" value="Genomic_DNA"/>
</dbReference>
<keyword evidence="1" id="KW-0472">Membrane</keyword>
<name>A0AAD9Y5X0_COLKA</name>
<reference evidence="2" key="1">
    <citation type="submission" date="2023-02" db="EMBL/GenBank/DDBJ databases">
        <title>Colletotrichum kahawae CIFC_Que2 genome sequencing and assembly.</title>
        <authorList>
            <person name="Baroncelli R."/>
        </authorList>
    </citation>
    <scope>NUCLEOTIDE SEQUENCE</scope>
    <source>
        <strain evidence="2">CIFC_Que2</strain>
    </source>
</reference>
<feature type="transmembrane region" description="Helical" evidence="1">
    <location>
        <begin position="313"/>
        <end position="336"/>
    </location>
</feature>
<feature type="transmembrane region" description="Helical" evidence="1">
    <location>
        <begin position="284"/>
        <end position="301"/>
    </location>
</feature>
<comment type="caution">
    <text evidence="2">The sequence shown here is derived from an EMBL/GenBank/DDBJ whole genome shotgun (WGS) entry which is preliminary data.</text>
</comment>
<dbReference type="Proteomes" id="UP001281614">
    <property type="component" value="Unassembled WGS sequence"/>
</dbReference>
<dbReference type="AlphaFoldDB" id="A0AAD9Y5X0"/>
<keyword evidence="3" id="KW-1185">Reference proteome</keyword>
<proteinExistence type="predicted"/>
<evidence type="ECO:0000256" key="1">
    <source>
        <dbReference type="SAM" id="Phobius"/>
    </source>
</evidence>
<keyword evidence="1" id="KW-0812">Transmembrane</keyword>
<keyword evidence="1" id="KW-1133">Transmembrane helix</keyword>
<evidence type="ECO:0000313" key="3">
    <source>
        <dbReference type="Proteomes" id="UP001281614"/>
    </source>
</evidence>